<evidence type="ECO:0000256" key="8">
    <source>
        <dbReference type="SAM" id="Phobius"/>
    </source>
</evidence>
<gene>
    <name evidence="11" type="ORF">OG2516_09660</name>
</gene>
<dbReference type="SUPFAM" id="SSF52266">
    <property type="entry name" value="SGNH hydrolase"/>
    <property type="match status" value="1"/>
</dbReference>
<evidence type="ECO:0000256" key="6">
    <source>
        <dbReference type="ARBA" id="ARBA00023136"/>
    </source>
</evidence>
<feature type="transmembrane region" description="Helical" evidence="8">
    <location>
        <begin position="219"/>
        <end position="241"/>
    </location>
</feature>
<keyword evidence="12" id="KW-1185">Reference proteome</keyword>
<evidence type="ECO:0000256" key="3">
    <source>
        <dbReference type="ARBA" id="ARBA00022679"/>
    </source>
</evidence>
<dbReference type="RefSeq" id="WP_007255453.1">
    <property type="nucleotide sequence ID" value="NZ_CH724107.1"/>
</dbReference>
<keyword evidence="5 8" id="KW-1133">Transmembrane helix</keyword>
<dbReference type="eggNOG" id="COG1835">
    <property type="taxonomic scope" value="Bacteria"/>
</dbReference>
<dbReference type="AlphaFoldDB" id="Q2CCX2"/>
<dbReference type="GO" id="GO:0005886">
    <property type="term" value="C:plasma membrane"/>
    <property type="evidence" value="ECO:0007669"/>
    <property type="project" value="UniProtKB-SubCell"/>
</dbReference>
<dbReference type="Pfam" id="PF01757">
    <property type="entry name" value="Acyl_transf_3"/>
    <property type="match status" value="1"/>
</dbReference>
<keyword evidence="7 11" id="KW-0012">Acyltransferase</keyword>
<feature type="transmembrane region" description="Helical" evidence="8">
    <location>
        <begin position="334"/>
        <end position="358"/>
    </location>
</feature>
<evidence type="ECO:0000256" key="5">
    <source>
        <dbReference type="ARBA" id="ARBA00022989"/>
    </source>
</evidence>
<evidence type="ECO:0000259" key="10">
    <source>
        <dbReference type="Pfam" id="PF19040"/>
    </source>
</evidence>
<evidence type="ECO:0000256" key="1">
    <source>
        <dbReference type="ARBA" id="ARBA00004651"/>
    </source>
</evidence>
<feature type="domain" description="Acyltransferase 3" evidence="9">
    <location>
        <begin position="7"/>
        <end position="317"/>
    </location>
</feature>
<dbReference type="InterPro" id="IPR036514">
    <property type="entry name" value="SGNH_hydro_sf"/>
</dbReference>
<feature type="transmembrane region" description="Helical" evidence="8">
    <location>
        <begin position="187"/>
        <end position="207"/>
    </location>
</feature>
<dbReference type="STRING" id="314256.OG2516_09660"/>
<dbReference type="Gene3D" id="3.40.50.1110">
    <property type="entry name" value="SGNH hydrolase"/>
    <property type="match status" value="1"/>
</dbReference>
<accession>Q2CCX2</accession>
<comment type="subcellular location">
    <subcellularLocation>
        <location evidence="1">Cell membrane</location>
        <topology evidence="1">Multi-pass membrane protein</topology>
    </subcellularLocation>
</comment>
<proteinExistence type="predicted"/>
<dbReference type="InterPro" id="IPR043968">
    <property type="entry name" value="SGNH"/>
</dbReference>
<dbReference type="GO" id="GO:0016747">
    <property type="term" value="F:acyltransferase activity, transferring groups other than amino-acyl groups"/>
    <property type="evidence" value="ECO:0007669"/>
    <property type="project" value="InterPro"/>
</dbReference>
<dbReference type="InterPro" id="IPR050879">
    <property type="entry name" value="Acyltransferase_3"/>
</dbReference>
<evidence type="ECO:0000256" key="2">
    <source>
        <dbReference type="ARBA" id="ARBA00022475"/>
    </source>
</evidence>
<dbReference type="HOGENOM" id="CLU_005679_10_2_5"/>
<evidence type="ECO:0000256" key="7">
    <source>
        <dbReference type="ARBA" id="ARBA00023315"/>
    </source>
</evidence>
<feature type="transmembrane region" description="Helical" evidence="8">
    <location>
        <begin position="301"/>
        <end position="322"/>
    </location>
</feature>
<keyword evidence="2" id="KW-1003">Cell membrane</keyword>
<protein>
    <submittedName>
        <fullName evidence="11">Acyltransferase domain (LPS) protein</fullName>
    </submittedName>
</protein>
<reference evidence="11 12" key="1">
    <citation type="journal article" date="2010" name="J. Bacteriol.">
        <title>Genome sequences of Oceanicola granulosus HTCC2516(T) and Oceanicola batsensis HTCC2597(TDelta).</title>
        <authorList>
            <person name="Thrash J.C."/>
            <person name="Cho J.C."/>
            <person name="Vergin K.L."/>
            <person name="Giovannoni S.J."/>
        </authorList>
    </citation>
    <scope>NUCLEOTIDE SEQUENCE [LARGE SCALE GENOMIC DNA]</scope>
    <source>
        <strain evidence="12">ATCC BAA-861 / DSM 15982 / KCTC 12143 / HTCC2516</strain>
    </source>
</reference>
<feature type="domain" description="SGNH" evidence="10">
    <location>
        <begin position="408"/>
        <end position="605"/>
    </location>
</feature>
<dbReference type="Proteomes" id="UP000003635">
    <property type="component" value="Unassembled WGS sequence"/>
</dbReference>
<evidence type="ECO:0000259" key="9">
    <source>
        <dbReference type="Pfam" id="PF01757"/>
    </source>
</evidence>
<dbReference type="GO" id="GO:0016788">
    <property type="term" value="F:hydrolase activity, acting on ester bonds"/>
    <property type="evidence" value="ECO:0007669"/>
    <property type="project" value="UniProtKB-ARBA"/>
</dbReference>
<sequence length="616" mass="65183">MEYRAHIDGLRAVAVLPVVLFHLDPRLAPGGFVGVDVFFVISGYLITRLLCEELAAGRFGLARFYARRALRLLPALVAMLLGVAALSAALHLPHEQAALGRAMLAAVSFTANVWFWSEAGYFSAPAEAQPLLHTWSLAVEEQFYLLFPPLLALLATRLRRWLMPVLATLTALSFLAALRASAAAPDAGFYLLPFRAWELGLGALLALAPRLPALRGAGALGLALILLPVFLYDATVAFPGWRAALPVLGAMLLVGWGGTGPLAPLLGAPPLRAIGRISYSLYLWHWPLLVFWRVAGGGDSAADTALLLAASLLLAALSTAFVERPFRTLRARRAPPAPVLASAAAALAGVALVGHLAAQGRLARHVPAEVAALAAVAEYAATPVHQRQFRKGAGGCFIGRGDGGFAAYDVARCATPDPRRPSVLLFGDSHAAQYWRSLHDALPHARVLQATASGCRPLPATPGEPRCTDLRAWVYGELLAGVRPAAVVLGGRWQAADLPRLAPALARLSAQADEVILLGPVPEYDRPLPHLLSRAALGGTVPGDHIRADRFALNREMRAIARRAGVTYIDVIARLCPGGAPCATHASDGTPLQFDYGHLTLAGATDIVAGLALTFD</sequence>
<keyword evidence="4 8" id="KW-0812">Transmembrane</keyword>
<dbReference type="PANTHER" id="PTHR23028:SF53">
    <property type="entry name" value="ACYL_TRANSF_3 DOMAIN-CONTAINING PROTEIN"/>
    <property type="match status" value="1"/>
</dbReference>
<dbReference type="GO" id="GO:0009103">
    <property type="term" value="P:lipopolysaccharide biosynthetic process"/>
    <property type="evidence" value="ECO:0007669"/>
    <property type="project" value="TreeGrafter"/>
</dbReference>
<dbReference type="PANTHER" id="PTHR23028">
    <property type="entry name" value="ACETYLTRANSFERASE"/>
    <property type="match status" value="1"/>
</dbReference>
<keyword evidence="6 8" id="KW-0472">Membrane</keyword>
<feature type="transmembrane region" description="Helical" evidence="8">
    <location>
        <begin position="247"/>
        <end position="267"/>
    </location>
</feature>
<feature type="transmembrane region" description="Helical" evidence="8">
    <location>
        <begin position="279"/>
        <end position="295"/>
    </location>
</feature>
<dbReference type="InterPro" id="IPR002656">
    <property type="entry name" value="Acyl_transf_3_dom"/>
</dbReference>
<feature type="transmembrane region" description="Helical" evidence="8">
    <location>
        <begin position="72"/>
        <end position="92"/>
    </location>
</feature>
<keyword evidence="3 11" id="KW-0808">Transferase</keyword>
<organism evidence="11 12">
    <name type="scientific">Oceanicola granulosus (strain ATCC BAA-861 / DSM 15982 / KCTC 12143 / HTCC2516)</name>
    <dbReference type="NCBI Taxonomy" id="314256"/>
    <lineage>
        <taxon>Bacteria</taxon>
        <taxon>Pseudomonadati</taxon>
        <taxon>Pseudomonadota</taxon>
        <taxon>Alphaproteobacteria</taxon>
        <taxon>Rhodobacterales</taxon>
        <taxon>Roseobacteraceae</taxon>
        <taxon>Oceanicola</taxon>
    </lineage>
</organism>
<evidence type="ECO:0000313" key="11">
    <source>
        <dbReference type="EMBL" id="EAR50501.1"/>
    </source>
</evidence>
<feature type="transmembrane region" description="Helical" evidence="8">
    <location>
        <begin position="98"/>
        <end position="116"/>
    </location>
</feature>
<dbReference type="EMBL" id="AAOT01000027">
    <property type="protein sequence ID" value="EAR50501.1"/>
    <property type="molecule type" value="Genomic_DNA"/>
</dbReference>
<comment type="caution">
    <text evidence="11">The sequence shown here is derived from an EMBL/GenBank/DDBJ whole genome shotgun (WGS) entry which is preliminary data.</text>
</comment>
<feature type="transmembrane region" description="Helical" evidence="8">
    <location>
        <begin position="27"/>
        <end position="51"/>
    </location>
</feature>
<name>Q2CCX2_OCEGH</name>
<feature type="transmembrane region" description="Helical" evidence="8">
    <location>
        <begin position="161"/>
        <end position="181"/>
    </location>
</feature>
<evidence type="ECO:0000256" key="4">
    <source>
        <dbReference type="ARBA" id="ARBA00022692"/>
    </source>
</evidence>
<dbReference type="Pfam" id="PF19040">
    <property type="entry name" value="SGNH"/>
    <property type="match status" value="1"/>
</dbReference>
<evidence type="ECO:0000313" key="12">
    <source>
        <dbReference type="Proteomes" id="UP000003635"/>
    </source>
</evidence>